<proteinExistence type="predicted"/>
<evidence type="ECO:0000313" key="2">
    <source>
        <dbReference type="EMBL" id="SUB96522.1"/>
    </source>
</evidence>
<gene>
    <name evidence="2" type="ORF">NCTC13063_02281</name>
</gene>
<sequence length="59" mass="6820">MKKYQQPNIKVKVLETEQILAASMGIHDQEGDHQQLGKDGFYYEEEESYTAPSTESVWN</sequence>
<feature type="compositionally biased region" description="Basic and acidic residues" evidence="1">
    <location>
        <begin position="27"/>
        <end position="36"/>
    </location>
</feature>
<dbReference type="AlphaFoldDB" id="A0AAQ1ZLM1"/>
<protein>
    <submittedName>
        <fullName evidence="2">Uncharacterized protein</fullName>
    </submittedName>
</protein>
<feature type="region of interest" description="Disordered" evidence="1">
    <location>
        <begin position="25"/>
        <end position="59"/>
    </location>
</feature>
<evidence type="ECO:0000313" key="3">
    <source>
        <dbReference type="Proteomes" id="UP000255283"/>
    </source>
</evidence>
<dbReference type="RefSeq" id="WP_004342359.1">
    <property type="nucleotide sequence ID" value="NZ_DBFWLE010000026.1"/>
</dbReference>
<dbReference type="GeneID" id="93537210"/>
<name>A0AAQ1ZLM1_9BACT</name>
<evidence type="ECO:0000256" key="1">
    <source>
        <dbReference type="SAM" id="MobiDB-lite"/>
    </source>
</evidence>
<feature type="compositionally biased region" description="Polar residues" evidence="1">
    <location>
        <begin position="50"/>
        <end position="59"/>
    </location>
</feature>
<accession>A0AAQ1ZLM1</accession>
<reference evidence="2 3" key="1">
    <citation type="submission" date="2018-06" db="EMBL/GenBank/DDBJ databases">
        <authorList>
            <consortium name="Pathogen Informatics"/>
            <person name="Doyle S."/>
        </authorList>
    </citation>
    <scope>NUCLEOTIDE SEQUENCE [LARGE SCALE GENOMIC DNA]</scope>
    <source>
        <strain evidence="2 3">NCTC13063</strain>
    </source>
</reference>
<organism evidence="2 3">
    <name type="scientific">Segatella buccae</name>
    <dbReference type="NCBI Taxonomy" id="28126"/>
    <lineage>
        <taxon>Bacteria</taxon>
        <taxon>Pseudomonadati</taxon>
        <taxon>Bacteroidota</taxon>
        <taxon>Bacteroidia</taxon>
        <taxon>Bacteroidales</taxon>
        <taxon>Prevotellaceae</taxon>
        <taxon>Segatella</taxon>
    </lineage>
</organism>
<dbReference type="Proteomes" id="UP000255283">
    <property type="component" value="Unassembled WGS sequence"/>
</dbReference>
<dbReference type="EMBL" id="UGTJ01000002">
    <property type="protein sequence ID" value="SUB96522.1"/>
    <property type="molecule type" value="Genomic_DNA"/>
</dbReference>
<comment type="caution">
    <text evidence="2">The sequence shown here is derived from an EMBL/GenBank/DDBJ whole genome shotgun (WGS) entry which is preliminary data.</text>
</comment>